<organism evidence="6">
    <name type="scientific">freshwater metagenome</name>
    <dbReference type="NCBI Taxonomy" id="449393"/>
    <lineage>
        <taxon>unclassified sequences</taxon>
        <taxon>metagenomes</taxon>
        <taxon>ecological metagenomes</taxon>
    </lineage>
</organism>
<accession>A0A6J7CXA4</accession>
<feature type="domain" description="Thioredoxin" evidence="5">
    <location>
        <begin position="50"/>
        <end position="194"/>
    </location>
</feature>
<evidence type="ECO:0000256" key="4">
    <source>
        <dbReference type="ARBA" id="ARBA00023284"/>
    </source>
</evidence>
<dbReference type="GO" id="GO:0017004">
    <property type="term" value="P:cytochrome complex assembly"/>
    <property type="evidence" value="ECO:0007669"/>
    <property type="project" value="UniProtKB-KW"/>
</dbReference>
<dbReference type="SUPFAM" id="SSF52833">
    <property type="entry name" value="Thioredoxin-like"/>
    <property type="match status" value="1"/>
</dbReference>
<evidence type="ECO:0000313" key="6">
    <source>
        <dbReference type="EMBL" id="CAB4863227.1"/>
    </source>
</evidence>
<dbReference type="CDD" id="cd02966">
    <property type="entry name" value="TlpA_like_family"/>
    <property type="match status" value="1"/>
</dbReference>
<evidence type="ECO:0000259" key="5">
    <source>
        <dbReference type="PROSITE" id="PS51352"/>
    </source>
</evidence>
<dbReference type="Gene3D" id="3.40.30.10">
    <property type="entry name" value="Glutaredoxin"/>
    <property type="match status" value="1"/>
</dbReference>
<dbReference type="InterPro" id="IPR036249">
    <property type="entry name" value="Thioredoxin-like_sf"/>
</dbReference>
<keyword evidence="2" id="KW-0201">Cytochrome c-type biogenesis</keyword>
<dbReference type="InterPro" id="IPR013740">
    <property type="entry name" value="Redoxin"/>
</dbReference>
<gene>
    <name evidence="6" type="ORF">UFOPK3402_00321</name>
</gene>
<protein>
    <submittedName>
        <fullName evidence="6">Unannotated protein</fullName>
    </submittedName>
</protein>
<dbReference type="Pfam" id="PF08534">
    <property type="entry name" value="Redoxin"/>
    <property type="match status" value="1"/>
</dbReference>
<dbReference type="PROSITE" id="PS51352">
    <property type="entry name" value="THIOREDOXIN_2"/>
    <property type="match status" value="1"/>
</dbReference>
<proteinExistence type="predicted"/>
<dbReference type="PANTHER" id="PTHR42852">
    <property type="entry name" value="THIOL:DISULFIDE INTERCHANGE PROTEIN DSBE"/>
    <property type="match status" value="1"/>
</dbReference>
<dbReference type="InterPro" id="IPR050553">
    <property type="entry name" value="Thioredoxin_ResA/DsbE_sf"/>
</dbReference>
<dbReference type="GO" id="GO:0016491">
    <property type="term" value="F:oxidoreductase activity"/>
    <property type="evidence" value="ECO:0007669"/>
    <property type="project" value="InterPro"/>
</dbReference>
<keyword evidence="3" id="KW-1015">Disulfide bond</keyword>
<evidence type="ECO:0000256" key="2">
    <source>
        <dbReference type="ARBA" id="ARBA00022748"/>
    </source>
</evidence>
<dbReference type="InterPro" id="IPR013766">
    <property type="entry name" value="Thioredoxin_domain"/>
</dbReference>
<dbReference type="EMBL" id="CAFBLS010000025">
    <property type="protein sequence ID" value="CAB4863227.1"/>
    <property type="molecule type" value="Genomic_DNA"/>
</dbReference>
<evidence type="ECO:0000256" key="3">
    <source>
        <dbReference type="ARBA" id="ARBA00023157"/>
    </source>
</evidence>
<dbReference type="GO" id="GO:0030313">
    <property type="term" value="C:cell envelope"/>
    <property type="evidence" value="ECO:0007669"/>
    <property type="project" value="UniProtKB-SubCell"/>
</dbReference>
<name>A0A6J7CXA4_9ZZZZ</name>
<reference evidence="6" key="1">
    <citation type="submission" date="2020-05" db="EMBL/GenBank/DDBJ databases">
        <authorList>
            <person name="Chiriac C."/>
            <person name="Salcher M."/>
            <person name="Ghai R."/>
            <person name="Kavagutti S V."/>
        </authorList>
    </citation>
    <scope>NUCLEOTIDE SEQUENCE</scope>
</reference>
<dbReference type="AlphaFoldDB" id="A0A6J7CXA4"/>
<evidence type="ECO:0000256" key="1">
    <source>
        <dbReference type="ARBA" id="ARBA00004196"/>
    </source>
</evidence>
<comment type="subcellular location">
    <subcellularLocation>
        <location evidence="1">Cell envelope</location>
    </subcellularLocation>
</comment>
<dbReference type="PANTHER" id="PTHR42852:SF6">
    <property type="entry name" value="THIOL:DISULFIDE INTERCHANGE PROTEIN DSBE"/>
    <property type="match status" value="1"/>
</dbReference>
<keyword evidence="4" id="KW-0676">Redox-active center</keyword>
<sequence>MRRRVLLAAVVALAIVALPACGKDSGTGTGTDSAGAGTAFVAGDGSIVVLAPGDRVAAPTLVGQTLAGEPFSSADFAGDVLVVNVWASWCSPCRAEAATLERISTEFAESGVQFVGLNTRDSDTSAQSFVAKFGITYPNVVDRDGLIQLGFRDSLPPQAIPSTLVVDRKGRVAARVLGEVSEASLRAVVEDVSAEPAQ</sequence>